<evidence type="ECO:0000256" key="1">
    <source>
        <dbReference type="PIRSR" id="PIRSR004789-50"/>
    </source>
</evidence>
<dbReference type="Gene3D" id="3.60.21.10">
    <property type="match status" value="1"/>
</dbReference>
<dbReference type="PANTHER" id="PTHR36303">
    <property type="entry name" value="2',3'-CYCLIC-NUCLEOTIDE 2'-PHOSPHODIESTERASE"/>
    <property type="match status" value="1"/>
</dbReference>
<evidence type="ECO:0000313" key="3">
    <source>
        <dbReference type="EMBL" id="OUP52551.1"/>
    </source>
</evidence>
<accession>A0A1Y4LCK0</accession>
<keyword evidence="2" id="KW-0479">Metal-binding</keyword>
<feature type="binding site" evidence="2">
    <location>
        <position position="177"/>
    </location>
    <ligand>
        <name>Fe cation</name>
        <dbReference type="ChEBI" id="CHEBI:24875"/>
        <label>1</label>
    </ligand>
</feature>
<gene>
    <name evidence="3" type="ORF">B5F17_08695</name>
</gene>
<dbReference type="AlphaFoldDB" id="A0A1Y4LCK0"/>
<evidence type="ECO:0000256" key="2">
    <source>
        <dbReference type="PIRSR" id="PIRSR004789-51"/>
    </source>
</evidence>
<feature type="active site" description="Proton donor" evidence="1">
    <location>
        <position position="67"/>
    </location>
</feature>
<dbReference type="InterPro" id="IPR005235">
    <property type="entry name" value="YmdB-like"/>
</dbReference>
<protein>
    <submittedName>
        <fullName evidence="3">Metallophosphoesterase</fullName>
    </submittedName>
</protein>
<feature type="binding site" evidence="2">
    <location>
        <position position="150"/>
    </location>
    <ligand>
        <name>Fe cation</name>
        <dbReference type="ChEBI" id="CHEBI:24875"/>
        <label>2</label>
    </ligand>
</feature>
<evidence type="ECO:0000313" key="4">
    <source>
        <dbReference type="Proteomes" id="UP000195897"/>
    </source>
</evidence>
<comment type="caution">
    <text evidence="3">The sequence shown here is derived from an EMBL/GenBank/DDBJ whole genome shotgun (WGS) entry which is preliminary data.</text>
</comment>
<feature type="binding site" evidence="2">
    <location>
        <position position="39"/>
    </location>
    <ligand>
        <name>Fe cation</name>
        <dbReference type="ChEBI" id="CHEBI:24875"/>
        <label>2</label>
    </ligand>
</feature>
<dbReference type="GO" id="GO:0004113">
    <property type="term" value="F:2',3'-cyclic-nucleotide 3'-phosphodiesterase activity"/>
    <property type="evidence" value="ECO:0007669"/>
    <property type="project" value="TreeGrafter"/>
</dbReference>
<dbReference type="EMBL" id="NFKK01000009">
    <property type="protein sequence ID" value="OUP52551.1"/>
    <property type="molecule type" value="Genomic_DNA"/>
</dbReference>
<dbReference type="RefSeq" id="WP_087373063.1">
    <property type="nucleotide sequence ID" value="NZ_NFKK01000009.1"/>
</dbReference>
<dbReference type="PIRSF" id="PIRSF004789">
    <property type="entry name" value="DR1281"/>
    <property type="match status" value="1"/>
</dbReference>
<name>A0A1Y4LCK0_9FIRM</name>
<feature type="binding site" evidence="2">
    <location>
        <position position="8"/>
    </location>
    <ligand>
        <name>Fe cation</name>
        <dbReference type="ChEBI" id="CHEBI:24875"/>
        <label>1</label>
    </ligand>
</feature>
<feature type="binding site" evidence="2">
    <location>
        <position position="39"/>
    </location>
    <ligand>
        <name>Fe cation</name>
        <dbReference type="ChEBI" id="CHEBI:24875"/>
        <label>1</label>
    </ligand>
</feature>
<dbReference type="Proteomes" id="UP000195897">
    <property type="component" value="Unassembled WGS sequence"/>
</dbReference>
<sequence>MNILAIGDVVSKPGLDTLRRLLRTLKKQHAIDFTIVNGENASGVGITPDQADDIFDAGADVITLGNHVYNKRQIIPYLDDCSYILRPANNAPQQPGRGWGIYDCKGYRLLIMNLIGRCEMVFGPDNPFLCADRILREQKGKYDLAVCEIHAGATSEKLAMGFYLDGRCSAVYGTHTHVQTADARVNPKGTGYITDLGMTGPLWSVLGVEPEQSIAMFRGDLTEYFRAAGGETALMGAVFDIDQSTGKCRKVTPLFERLGG</sequence>
<dbReference type="PANTHER" id="PTHR36303:SF1">
    <property type="entry name" value="2',3'-CYCLIC-NUCLEOTIDE 2'-PHOSPHODIESTERASE"/>
    <property type="match status" value="1"/>
</dbReference>
<feature type="binding site" evidence="2">
    <location>
        <position position="66"/>
    </location>
    <ligand>
        <name>Fe cation</name>
        <dbReference type="ChEBI" id="CHEBI:24875"/>
        <label>2</label>
    </ligand>
</feature>
<dbReference type="GO" id="GO:0046872">
    <property type="term" value="F:metal ion binding"/>
    <property type="evidence" value="ECO:0007669"/>
    <property type="project" value="UniProtKB-KW"/>
</dbReference>
<feature type="binding site" evidence="2">
    <location>
        <position position="40"/>
    </location>
    <ligand>
        <name>Fe cation</name>
        <dbReference type="ChEBI" id="CHEBI:24875"/>
        <label>1</label>
    </ligand>
</feature>
<dbReference type="Pfam" id="PF13277">
    <property type="entry name" value="YmdB"/>
    <property type="match status" value="1"/>
</dbReference>
<organism evidence="3 4">
    <name type="scientific">Butyricicoccus pullicaecorum</name>
    <dbReference type="NCBI Taxonomy" id="501571"/>
    <lineage>
        <taxon>Bacteria</taxon>
        <taxon>Bacillati</taxon>
        <taxon>Bacillota</taxon>
        <taxon>Clostridia</taxon>
        <taxon>Eubacteriales</taxon>
        <taxon>Butyricicoccaceae</taxon>
        <taxon>Butyricicoccus</taxon>
    </lineage>
</organism>
<dbReference type="SUPFAM" id="SSF56300">
    <property type="entry name" value="Metallo-dependent phosphatases"/>
    <property type="match status" value="1"/>
</dbReference>
<dbReference type="InterPro" id="IPR029052">
    <property type="entry name" value="Metallo-depent_PP-like"/>
</dbReference>
<proteinExistence type="predicted"/>
<feature type="binding site" evidence="2">
    <location>
        <position position="175"/>
    </location>
    <ligand>
        <name>Fe cation</name>
        <dbReference type="ChEBI" id="CHEBI:24875"/>
        <label>2</label>
    </ligand>
</feature>
<reference evidence="4" key="1">
    <citation type="submission" date="2017-04" db="EMBL/GenBank/DDBJ databases">
        <title>Function of individual gut microbiota members based on whole genome sequencing of pure cultures obtained from chicken caecum.</title>
        <authorList>
            <person name="Medvecky M."/>
            <person name="Cejkova D."/>
            <person name="Polansky O."/>
            <person name="Karasova D."/>
            <person name="Kubasova T."/>
            <person name="Cizek A."/>
            <person name="Rychlik I."/>
        </authorList>
    </citation>
    <scope>NUCLEOTIDE SEQUENCE [LARGE SCALE GENOMIC DNA]</scope>
    <source>
        <strain evidence="4">An180</strain>
    </source>
</reference>